<keyword evidence="6 15" id="KW-0863">Zinc-finger</keyword>
<evidence type="ECO:0000256" key="8">
    <source>
        <dbReference type="ARBA" id="ARBA00022833"/>
    </source>
</evidence>
<dbReference type="CDD" id="cd20335">
    <property type="entry name" value="BRcat_RBR"/>
    <property type="match status" value="1"/>
</dbReference>
<dbReference type="PROSITE" id="PS51066">
    <property type="entry name" value="ZF_FPG_2"/>
    <property type="match status" value="1"/>
</dbReference>
<feature type="active site" description="Schiff-base intermediate with DNA" evidence="15">
    <location>
        <position position="2"/>
    </location>
</feature>
<dbReference type="InterPro" id="IPR010979">
    <property type="entry name" value="Ribosomal_uS13-like_H2TH"/>
</dbReference>
<dbReference type="OrthoDB" id="9800855at2"/>
<dbReference type="FunFam" id="1.10.8.50:FF:000003">
    <property type="entry name" value="Formamidopyrimidine-DNA glycosylase"/>
    <property type="match status" value="1"/>
</dbReference>
<reference evidence="18 19" key="1">
    <citation type="submission" date="2016-11" db="EMBL/GenBank/DDBJ databases">
        <authorList>
            <person name="Jaros S."/>
            <person name="Januszkiewicz K."/>
            <person name="Wedrychowicz H."/>
        </authorList>
    </citation>
    <scope>NUCLEOTIDE SEQUENCE [LARGE SCALE GENOMIC DNA]</scope>
    <source>
        <strain evidence="18 19">ATCC 23634</strain>
    </source>
</reference>
<comment type="catalytic activity">
    <reaction evidence="14 15">
        <text>2'-deoxyribonucleotide-(2'-deoxyribose 5'-phosphate)-2'-deoxyribonucleotide-DNA = a 3'-end 2'-deoxyribonucleotide-(2,3-dehydro-2,3-deoxyribose 5'-phosphate)-DNA + a 5'-end 5'-phospho-2'-deoxyribonucleoside-DNA + H(+)</text>
        <dbReference type="Rhea" id="RHEA:66592"/>
        <dbReference type="Rhea" id="RHEA-COMP:13180"/>
        <dbReference type="Rhea" id="RHEA-COMP:16897"/>
        <dbReference type="Rhea" id="RHEA-COMP:17067"/>
        <dbReference type="ChEBI" id="CHEBI:15378"/>
        <dbReference type="ChEBI" id="CHEBI:136412"/>
        <dbReference type="ChEBI" id="CHEBI:157695"/>
        <dbReference type="ChEBI" id="CHEBI:167181"/>
        <dbReference type="EC" id="4.2.99.18"/>
    </reaction>
</comment>
<evidence type="ECO:0000256" key="7">
    <source>
        <dbReference type="ARBA" id="ARBA00022801"/>
    </source>
</evidence>
<evidence type="ECO:0000256" key="6">
    <source>
        <dbReference type="ARBA" id="ARBA00022771"/>
    </source>
</evidence>
<feature type="binding site" evidence="15">
    <location>
        <position position="107"/>
    </location>
    <ligand>
        <name>DNA</name>
        <dbReference type="ChEBI" id="CHEBI:16991"/>
    </ligand>
</feature>
<feature type="binding site" evidence="15">
    <location>
        <position position="130"/>
    </location>
    <ligand>
        <name>DNA</name>
        <dbReference type="ChEBI" id="CHEBI:16991"/>
    </ligand>
</feature>
<evidence type="ECO:0000256" key="15">
    <source>
        <dbReference type="HAMAP-Rule" id="MF_00103"/>
    </source>
</evidence>
<keyword evidence="11 15" id="KW-0456">Lyase</keyword>
<dbReference type="GO" id="GO:0003684">
    <property type="term" value="F:damaged DNA binding"/>
    <property type="evidence" value="ECO:0007669"/>
    <property type="project" value="InterPro"/>
</dbReference>
<dbReference type="SUPFAM" id="SSF46946">
    <property type="entry name" value="S13-like H2TH domain"/>
    <property type="match status" value="1"/>
</dbReference>
<dbReference type="PROSITE" id="PS51068">
    <property type="entry name" value="FPG_CAT"/>
    <property type="match status" value="1"/>
</dbReference>
<dbReference type="InterPro" id="IPR000214">
    <property type="entry name" value="Znf_DNA_glyclase/AP_lyase"/>
</dbReference>
<comment type="function">
    <text evidence="15">Involved in base excision repair of DNA damaged by oxidation or by mutagenic agents. Acts as DNA glycosylase that recognizes and removes damaged bases. Has a preference for oxidized purines, such as 7,8-dihydro-8-oxoguanine (8-oxoG). Has AP (apurinic/apyrimidinic) lyase activity and introduces nicks in the DNA strand. Cleaves the DNA backbone by beta-delta elimination to generate a single-strand break at the site of the removed base with both 3'- and 5'-phosphates.</text>
</comment>
<comment type="similarity">
    <text evidence="2 15">Belongs to the FPG family.</text>
</comment>
<dbReference type="InterPro" id="IPR010663">
    <property type="entry name" value="Znf_FPG/IleRS"/>
</dbReference>
<dbReference type="Gene3D" id="3.20.190.10">
    <property type="entry name" value="MutM-like, N-terminal"/>
    <property type="match status" value="1"/>
</dbReference>
<feature type="active site" description="Proton donor; for delta-elimination activity" evidence="15">
    <location>
        <position position="288"/>
    </location>
</feature>
<dbReference type="CDD" id="cd08966">
    <property type="entry name" value="EcFpg-like_N"/>
    <property type="match status" value="1"/>
</dbReference>
<evidence type="ECO:0000256" key="12">
    <source>
        <dbReference type="ARBA" id="ARBA00023268"/>
    </source>
</evidence>
<feature type="binding site" evidence="15">
    <location>
        <position position="171"/>
    </location>
    <ligand>
        <name>DNA</name>
        <dbReference type="ChEBI" id="CHEBI:16991"/>
    </ligand>
</feature>
<evidence type="ECO:0000256" key="3">
    <source>
        <dbReference type="ARBA" id="ARBA00011245"/>
    </source>
</evidence>
<keyword evidence="4 15" id="KW-0479">Metal-binding</keyword>
<dbReference type="InterPro" id="IPR015886">
    <property type="entry name" value="H2TH_FPG"/>
</dbReference>
<evidence type="ECO:0000256" key="9">
    <source>
        <dbReference type="ARBA" id="ARBA00023125"/>
    </source>
</evidence>
<keyword evidence="10 15" id="KW-0234">DNA repair</keyword>
<dbReference type="SMART" id="SM00898">
    <property type="entry name" value="Fapy_DNA_glyco"/>
    <property type="match status" value="1"/>
</dbReference>
<evidence type="ECO:0000259" key="17">
    <source>
        <dbReference type="PROSITE" id="PS51068"/>
    </source>
</evidence>
<dbReference type="InterPro" id="IPR020629">
    <property type="entry name" value="FPG_Glyclase"/>
</dbReference>
<accession>A0A1K2HYD3</accession>
<dbReference type="SMART" id="SM01232">
    <property type="entry name" value="H2TH"/>
    <property type="match status" value="1"/>
</dbReference>
<dbReference type="PANTHER" id="PTHR22993">
    <property type="entry name" value="FORMAMIDOPYRIMIDINE-DNA GLYCOSYLASE"/>
    <property type="match status" value="1"/>
</dbReference>
<dbReference type="GO" id="GO:0034039">
    <property type="term" value="F:8-oxo-7,8-dihydroguanine DNA N-glycosylase activity"/>
    <property type="evidence" value="ECO:0007669"/>
    <property type="project" value="TreeGrafter"/>
</dbReference>
<dbReference type="PANTHER" id="PTHR22993:SF9">
    <property type="entry name" value="FORMAMIDOPYRIMIDINE-DNA GLYCOSYLASE"/>
    <property type="match status" value="1"/>
</dbReference>
<proteinExistence type="inferred from homology"/>
<evidence type="ECO:0000256" key="11">
    <source>
        <dbReference type="ARBA" id="ARBA00023239"/>
    </source>
</evidence>
<dbReference type="GO" id="GO:0140078">
    <property type="term" value="F:class I DNA-(apurinic or apyrimidinic site) endonuclease activity"/>
    <property type="evidence" value="ECO:0007669"/>
    <property type="project" value="UniProtKB-EC"/>
</dbReference>
<name>A0A1K2HYD3_9HYPH</name>
<feature type="active site" description="Proton donor; for beta-elimination activity" evidence="15">
    <location>
        <position position="58"/>
    </location>
</feature>
<evidence type="ECO:0000256" key="10">
    <source>
        <dbReference type="ARBA" id="ARBA00023204"/>
    </source>
</evidence>
<keyword evidence="12 15" id="KW-0511">Multifunctional enzyme</keyword>
<dbReference type="SUPFAM" id="SSF57716">
    <property type="entry name" value="Glucocorticoid receptor-like (DNA-binding domain)"/>
    <property type="match status" value="1"/>
</dbReference>
<dbReference type="NCBIfam" id="NF002211">
    <property type="entry name" value="PRK01103.1"/>
    <property type="match status" value="1"/>
</dbReference>
<comment type="subunit">
    <text evidence="3 15">Monomer.</text>
</comment>
<keyword evidence="8 15" id="KW-0862">Zinc</keyword>
<keyword evidence="19" id="KW-1185">Reference proteome</keyword>
<dbReference type="EMBL" id="FPKU01000002">
    <property type="protein sequence ID" value="SFZ84961.1"/>
    <property type="molecule type" value="Genomic_DNA"/>
</dbReference>
<dbReference type="InterPro" id="IPR012319">
    <property type="entry name" value="FPG_cat"/>
</dbReference>
<dbReference type="Pfam" id="PF06827">
    <property type="entry name" value="zf-FPG_IleRS"/>
    <property type="match status" value="1"/>
</dbReference>
<feature type="domain" description="Formamidopyrimidine-DNA glycosylase catalytic" evidence="17">
    <location>
        <begin position="2"/>
        <end position="133"/>
    </location>
</feature>
<keyword evidence="5 15" id="KW-0227">DNA damage</keyword>
<dbReference type="InterPro" id="IPR035937">
    <property type="entry name" value="FPG_N"/>
</dbReference>
<dbReference type="EC" id="4.2.99.18" evidence="15"/>
<evidence type="ECO:0000256" key="2">
    <source>
        <dbReference type="ARBA" id="ARBA00009409"/>
    </source>
</evidence>
<dbReference type="Gene3D" id="1.10.8.50">
    <property type="match status" value="1"/>
</dbReference>
<evidence type="ECO:0000256" key="1">
    <source>
        <dbReference type="ARBA" id="ARBA00001668"/>
    </source>
</evidence>
<dbReference type="STRING" id="665118.SAMN02983003_2307"/>
<organism evidence="18 19">
    <name type="scientific">Devosia enhydra</name>
    <dbReference type="NCBI Taxonomy" id="665118"/>
    <lineage>
        <taxon>Bacteria</taxon>
        <taxon>Pseudomonadati</taxon>
        <taxon>Pseudomonadota</taxon>
        <taxon>Alphaproteobacteria</taxon>
        <taxon>Hyphomicrobiales</taxon>
        <taxon>Devosiaceae</taxon>
        <taxon>Devosia</taxon>
    </lineage>
</organism>
<dbReference type="HAMAP" id="MF_00103">
    <property type="entry name" value="Fapy_DNA_glycosyl"/>
    <property type="match status" value="1"/>
</dbReference>
<protein>
    <recommendedName>
        <fullName evidence="15">Formamidopyrimidine-DNA glycosylase</fullName>
        <shortName evidence="15">Fapy-DNA glycosylase</shortName>
        <ecNumber evidence="15">3.2.2.23</ecNumber>
    </recommendedName>
    <alternativeName>
        <fullName evidence="15">DNA-(apurinic or apyrimidinic site) lyase MutM</fullName>
        <shortName evidence="15">AP lyase MutM</shortName>
        <ecNumber evidence="15">4.2.99.18</ecNumber>
    </alternativeName>
</protein>
<dbReference type="RefSeq" id="WP_072342911.1">
    <property type="nucleotide sequence ID" value="NZ_FPKU01000002.1"/>
</dbReference>
<gene>
    <name evidence="15" type="primary">mutM</name>
    <name evidence="15" type="synonym">fpg</name>
    <name evidence="18" type="ORF">SAMN02983003_2307</name>
</gene>
<evidence type="ECO:0000259" key="16">
    <source>
        <dbReference type="PROSITE" id="PS51066"/>
    </source>
</evidence>
<evidence type="ECO:0000256" key="5">
    <source>
        <dbReference type="ARBA" id="ARBA00022763"/>
    </source>
</evidence>
<dbReference type="GO" id="GO:0008270">
    <property type="term" value="F:zinc ion binding"/>
    <property type="evidence" value="ECO:0007669"/>
    <property type="project" value="UniProtKB-UniRule"/>
</dbReference>
<evidence type="ECO:0000256" key="14">
    <source>
        <dbReference type="ARBA" id="ARBA00044632"/>
    </source>
</evidence>
<dbReference type="SUPFAM" id="SSF81624">
    <property type="entry name" value="N-terminal domain of MutM-like DNA repair proteins"/>
    <property type="match status" value="1"/>
</dbReference>
<evidence type="ECO:0000256" key="13">
    <source>
        <dbReference type="ARBA" id="ARBA00023295"/>
    </source>
</evidence>
<keyword evidence="13 15" id="KW-0326">Glycosidase</keyword>
<dbReference type="Pfam" id="PF01149">
    <property type="entry name" value="Fapy_DNA_glyco"/>
    <property type="match status" value="1"/>
</dbReference>
<keyword evidence="7 15" id="KW-0378">Hydrolase</keyword>
<dbReference type="GO" id="GO:0006284">
    <property type="term" value="P:base-excision repair"/>
    <property type="evidence" value="ECO:0007669"/>
    <property type="project" value="InterPro"/>
</dbReference>
<dbReference type="Pfam" id="PF06831">
    <property type="entry name" value="H2TH"/>
    <property type="match status" value="1"/>
</dbReference>
<sequence length="303" mass="32509">MPELPEVETVRRGLAPFLEGARIMRVGLNRADLRFPFPPGFAEAISGKRILTVGRRAKFLLIGLEAGPTIISHLGMTGSYRFLAADSQGPALAEPSRYRPGDATGKHDHMEWGLDHPRLGALTLLYADPRRFGFIDLAEDADKSPWLSDLGPEPLGNGFSAPMLAQRFAGRKAPVKAGLLDQRVVAGLGNIYVVEALHRAHIHPETPVGALVTKAGGPTAALERLAEAVPAVLREAIAAGGSTLRDFRAADGELGYFQHSFKVYGREGEPCPTPGCTGTIARIVQSGRSSFFCPVCQKRGRQG</sequence>
<dbReference type="Proteomes" id="UP000183447">
    <property type="component" value="Unassembled WGS sequence"/>
</dbReference>
<dbReference type="EC" id="3.2.2.23" evidence="15"/>
<feature type="active site" description="Proton donor" evidence="15">
    <location>
        <position position="3"/>
    </location>
</feature>
<evidence type="ECO:0000256" key="4">
    <source>
        <dbReference type="ARBA" id="ARBA00022723"/>
    </source>
</evidence>
<comment type="cofactor">
    <cofactor evidence="15">
        <name>Zn(2+)</name>
        <dbReference type="ChEBI" id="CHEBI:29105"/>
    </cofactor>
    <text evidence="15">Binds 1 zinc ion per subunit.</text>
</comment>
<keyword evidence="9 15" id="KW-0238">DNA-binding</keyword>
<evidence type="ECO:0000313" key="19">
    <source>
        <dbReference type="Proteomes" id="UP000183447"/>
    </source>
</evidence>
<dbReference type="AlphaFoldDB" id="A0A1K2HYD3"/>
<feature type="domain" description="FPG-type" evidence="16">
    <location>
        <begin position="262"/>
        <end position="298"/>
    </location>
</feature>
<comment type="catalytic activity">
    <reaction evidence="1 15">
        <text>Hydrolysis of DNA containing ring-opened 7-methylguanine residues, releasing 2,6-diamino-4-hydroxy-5-(N-methyl)formamidopyrimidine.</text>
        <dbReference type="EC" id="3.2.2.23"/>
    </reaction>
</comment>
<evidence type="ECO:0000313" key="18">
    <source>
        <dbReference type="EMBL" id="SFZ84961.1"/>
    </source>
</evidence>
<dbReference type="NCBIfam" id="TIGR00577">
    <property type="entry name" value="fpg"/>
    <property type="match status" value="1"/>
</dbReference>